<dbReference type="EC" id="1.14.15.32" evidence="8"/>
<dbReference type="Pfam" id="PF00067">
    <property type="entry name" value="p450"/>
    <property type="match status" value="1"/>
</dbReference>
<protein>
    <submittedName>
        <fullName evidence="8">Pentalenene oxygenase</fullName>
        <ecNumber evidence="8">1.14.15.32</ecNumber>
    </submittedName>
</protein>
<keyword evidence="9" id="KW-1185">Reference proteome</keyword>
<keyword evidence="3 7" id="KW-0479">Metal-binding</keyword>
<dbReference type="PRINTS" id="PR00463">
    <property type="entry name" value="EP450I"/>
</dbReference>
<keyword evidence="5 7" id="KW-0408">Iron</keyword>
<dbReference type="EMBL" id="JAGIOO010000001">
    <property type="protein sequence ID" value="MBP2478931.1"/>
    <property type="molecule type" value="Genomic_DNA"/>
</dbReference>
<proteinExistence type="inferred from homology"/>
<dbReference type="RefSeq" id="WP_086781023.1">
    <property type="nucleotide sequence ID" value="NZ_JAGIOO010000001.1"/>
</dbReference>
<dbReference type="PANTHER" id="PTHR24291:SF50">
    <property type="entry name" value="BIFUNCTIONAL ALBAFLAVENONE MONOOXYGENASE_TERPENE SYNTHASE"/>
    <property type="match status" value="1"/>
</dbReference>
<dbReference type="InterPro" id="IPR036396">
    <property type="entry name" value="Cyt_P450_sf"/>
</dbReference>
<name>A0ABS5AQU5_9PSEU</name>
<dbReference type="PRINTS" id="PR00385">
    <property type="entry name" value="P450"/>
</dbReference>
<gene>
    <name evidence="8" type="ORF">JOF53_007803</name>
</gene>
<dbReference type="Gene3D" id="1.10.630.10">
    <property type="entry name" value="Cytochrome P450"/>
    <property type="match status" value="1"/>
</dbReference>
<dbReference type="InterPro" id="IPR017972">
    <property type="entry name" value="Cyt_P450_CS"/>
</dbReference>
<evidence type="ECO:0000313" key="8">
    <source>
        <dbReference type="EMBL" id="MBP2478931.1"/>
    </source>
</evidence>
<dbReference type="Proteomes" id="UP001519363">
    <property type="component" value="Unassembled WGS sequence"/>
</dbReference>
<dbReference type="SUPFAM" id="SSF48264">
    <property type="entry name" value="Cytochrome P450"/>
    <property type="match status" value="1"/>
</dbReference>
<keyword evidence="6 7" id="KW-0503">Monooxygenase</keyword>
<reference evidence="8 9" key="1">
    <citation type="submission" date="2021-03" db="EMBL/GenBank/DDBJ databases">
        <title>Sequencing the genomes of 1000 actinobacteria strains.</title>
        <authorList>
            <person name="Klenk H.-P."/>
        </authorList>
    </citation>
    <scope>NUCLEOTIDE SEQUENCE [LARGE SCALE GENOMIC DNA]</scope>
    <source>
        <strain evidence="8 9">DSM 44580</strain>
    </source>
</reference>
<comment type="similarity">
    <text evidence="1 7">Belongs to the cytochrome P450 family.</text>
</comment>
<sequence>MTGLLSPERTRVPTAPGRLPGLGHLWSLLRRPIPFLTEASALGPVVRMYFWRKPVYYLTTPEAVHQLLVTEAKHFEKGFVFDKARALLGNGLFTSEGAFHLSQRRLVQPAFAKEPGRAYGLMSGQHAERTVPDWPAGELLDVSPRLHELTQDIALEALFSTRLDERARQRVHAALPVVLEGFIVRALYPAEFVERLPLRINREFDRAVADLHEVVEHFVAECTRNPLPEGSLLSVLGAGGGGCPVQVRDEAVSMLLAGTETAATTLAWALWQLAEHPELQERVRAELAGAQDNWHVAGEFPLTTAVLNETMRLHTPNWLLMRRATGPVVLDGVALPAGAEIVFSPTVLHRTADCYPDPMTFNPARWTGQIPRKAFIPFGGGVRKCVGDSFAEAEMRAVLASVLGRWRVLPGRAPVPDASTATLQPKGLRVVLAPV</sequence>
<keyword evidence="2 7" id="KW-0349">Heme</keyword>
<evidence type="ECO:0000256" key="1">
    <source>
        <dbReference type="ARBA" id="ARBA00010617"/>
    </source>
</evidence>
<evidence type="ECO:0000256" key="7">
    <source>
        <dbReference type="RuleBase" id="RU000461"/>
    </source>
</evidence>
<dbReference type="InterPro" id="IPR001128">
    <property type="entry name" value="Cyt_P450"/>
</dbReference>
<dbReference type="InterPro" id="IPR050196">
    <property type="entry name" value="Cytochrome_P450_Monoox"/>
</dbReference>
<dbReference type="PROSITE" id="PS00086">
    <property type="entry name" value="CYTOCHROME_P450"/>
    <property type="match status" value="1"/>
</dbReference>
<organism evidence="8 9">
    <name type="scientific">Crossiella equi</name>
    <dbReference type="NCBI Taxonomy" id="130796"/>
    <lineage>
        <taxon>Bacteria</taxon>
        <taxon>Bacillati</taxon>
        <taxon>Actinomycetota</taxon>
        <taxon>Actinomycetes</taxon>
        <taxon>Pseudonocardiales</taxon>
        <taxon>Pseudonocardiaceae</taxon>
        <taxon>Crossiella</taxon>
    </lineage>
</organism>
<evidence type="ECO:0000256" key="4">
    <source>
        <dbReference type="ARBA" id="ARBA00023002"/>
    </source>
</evidence>
<evidence type="ECO:0000313" key="9">
    <source>
        <dbReference type="Proteomes" id="UP001519363"/>
    </source>
</evidence>
<comment type="caution">
    <text evidence="8">The sequence shown here is derived from an EMBL/GenBank/DDBJ whole genome shotgun (WGS) entry which is preliminary data.</text>
</comment>
<dbReference type="GO" id="GO:0016491">
    <property type="term" value="F:oxidoreductase activity"/>
    <property type="evidence" value="ECO:0007669"/>
    <property type="project" value="UniProtKB-KW"/>
</dbReference>
<dbReference type="PANTHER" id="PTHR24291">
    <property type="entry name" value="CYTOCHROME P450 FAMILY 4"/>
    <property type="match status" value="1"/>
</dbReference>
<evidence type="ECO:0000256" key="5">
    <source>
        <dbReference type="ARBA" id="ARBA00023004"/>
    </source>
</evidence>
<evidence type="ECO:0000256" key="2">
    <source>
        <dbReference type="ARBA" id="ARBA00022617"/>
    </source>
</evidence>
<evidence type="ECO:0000256" key="3">
    <source>
        <dbReference type="ARBA" id="ARBA00022723"/>
    </source>
</evidence>
<accession>A0ABS5AQU5</accession>
<dbReference type="InterPro" id="IPR002401">
    <property type="entry name" value="Cyt_P450_E_grp-I"/>
</dbReference>
<keyword evidence="4 7" id="KW-0560">Oxidoreductase</keyword>
<evidence type="ECO:0000256" key="6">
    <source>
        <dbReference type="ARBA" id="ARBA00023033"/>
    </source>
</evidence>